<dbReference type="PROSITE" id="PS50801">
    <property type="entry name" value="STAS"/>
    <property type="match status" value="1"/>
</dbReference>
<dbReference type="AlphaFoldDB" id="A0A3S5GYE3"/>
<dbReference type="SUPFAM" id="SSF55785">
    <property type="entry name" value="PYP-like sensor domain (PAS domain)"/>
    <property type="match status" value="2"/>
</dbReference>
<proteinExistence type="predicted"/>
<name>A0A3S5GYE3_SORCE</name>
<evidence type="ECO:0000259" key="1">
    <source>
        <dbReference type="PROSITE" id="PS50801"/>
    </source>
</evidence>
<sequence>MREYTAAPSPLDIPMKLHERLAALASSGIVTLVLDPERLRFLWANASGLKLWKVASLEELSSRDLSDMSAAARTRLAGYVARLREGQTAEETWTVYPGGEPVPLRAFFSGVELDDGRLGLLIQALRVEDTAQVALARSVEALRHASSMVTLLDAQGNALLDNPAALRAFGEGAPFAGRFVDPAVAVALLEAASRGEVASREAAVRTAQGERWHLVEARQVPDPVTGERAVLVQHVDETERRAAERTAEAQARFAAELADALETVQRQQQEILTLSAPILEVATGTLALPVIGALDGPRSEEIAARLLHAVVERTARCIILDLTGAATATAGAAEHIAQLVRSLRLLGTRPIVTGVPPALAQAFAEIGADLSGVMMLRSLRDGIRASAPAGVQLNARHPMT</sequence>
<protein>
    <submittedName>
        <fullName evidence="2">Anti-anti sigma factor protein</fullName>
    </submittedName>
</protein>
<organism evidence="2">
    <name type="scientific">Sorangium cellulosum</name>
    <name type="common">Polyangium cellulosum</name>
    <dbReference type="NCBI Taxonomy" id="56"/>
    <lineage>
        <taxon>Bacteria</taxon>
        <taxon>Pseudomonadati</taxon>
        <taxon>Myxococcota</taxon>
        <taxon>Polyangia</taxon>
        <taxon>Polyangiales</taxon>
        <taxon>Polyangiaceae</taxon>
        <taxon>Sorangium</taxon>
    </lineage>
</organism>
<dbReference type="SUPFAM" id="SSF52091">
    <property type="entry name" value="SpoIIaa-like"/>
    <property type="match status" value="1"/>
</dbReference>
<dbReference type="Gene3D" id="3.30.750.24">
    <property type="entry name" value="STAS domain"/>
    <property type="match status" value="1"/>
</dbReference>
<feature type="domain" description="STAS" evidence="1">
    <location>
        <begin position="275"/>
        <end position="386"/>
    </location>
</feature>
<dbReference type="EMBL" id="MH908921">
    <property type="protein sequence ID" value="AYM54362.1"/>
    <property type="molecule type" value="Genomic_DNA"/>
</dbReference>
<dbReference type="PANTHER" id="PTHR33745:SF1">
    <property type="entry name" value="RSBT ANTAGONIST PROTEIN RSBS"/>
    <property type="match status" value="1"/>
</dbReference>
<dbReference type="InterPro" id="IPR035965">
    <property type="entry name" value="PAS-like_dom_sf"/>
</dbReference>
<dbReference type="CDD" id="cd07041">
    <property type="entry name" value="STAS_RsbR_RsbS_like"/>
    <property type="match status" value="1"/>
</dbReference>
<dbReference type="Pfam" id="PF01740">
    <property type="entry name" value="STAS"/>
    <property type="match status" value="1"/>
</dbReference>
<dbReference type="InterPro" id="IPR051932">
    <property type="entry name" value="Bact_StressResp_Reg"/>
</dbReference>
<dbReference type="Gene3D" id="3.30.450.20">
    <property type="entry name" value="PAS domain"/>
    <property type="match status" value="1"/>
</dbReference>
<dbReference type="InterPro" id="IPR002645">
    <property type="entry name" value="STAS_dom"/>
</dbReference>
<dbReference type="PANTHER" id="PTHR33745">
    <property type="entry name" value="RSBT ANTAGONIST PROTEIN RSBS-RELATED"/>
    <property type="match status" value="1"/>
</dbReference>
<accession>A0A3S5GYE3</accession>
<reference evidence="2" key="1">
    <citation type="journal article" date="2018" name="J. Ind. Microbiol. Biotechnol.">
        <title>Genome mining reveals uncommon alkylpyrones as type III PKS products from myxobacteria.</title>
        <authorList>
            <person name="Hug J.J."/>
            <person name="Panter F."/>
            <person name="Krug D."/>
            <person name="Muller R."/>
        </authorList>
    </citation>
    <scope>NUCLEOTIDE SEQUENCE</scope>
    <source>
        <strain evidence="2">So ce1128</strain>
    </source>
</reference>
<dbReference type="InterPro" id="IPR036513">
    <property type="entry name" value="STAS_dom_sf"/>
</dbReference>
<evidence type="ECO:0000313" key="2">
    <source>
        <dbReference type="EMBL" id="AYM54362.1"/>
    </source>
</evidence>